<evidence type="ECO:0000256" key="4">
    <source>
        <dbReference type="ARBA" id="ARBA00022475"/>
    </source>
</evidence>
<evidence type="ECO:0000259" key="14">
    <source>
        <dbReference type="PROSITE" id="PS50109"/>
    </source>
</evidence>
<feature type="domain" description="Histidine kinase" evidence="14">
    <location>
        <begin position="689"/>
        <end position="914"/>
    </location>
</feature>
<dbReference type="CDD" id="cd17546">
    <property type="entry name" value="REC_hyHK_CKI1_RcsC-like"/>
    <property type="match status" value="1"/>
</dbReference>
<evidence type="ECO:0000256" key="10">
    <source>
        <dbReference type="PROSITE-ProRule" id="PRU00169"/>
    </source>
</evidence>
<keyword evidence="11" id="KW-0175">Coiled coil</keyword>
<evidence type="ECO:0000256" key="1">
    <source>
        <dbReference type="ARBA" id="ARBA00000085"/>
    </source>
</evidence>
<dbReference type="Pfam" id="PF03924">
    <property type="entry name" value="CHASE"/>
    <property type="match status" value="1"/>
</dbReference>
<sequence>MPEGKGNNRLTLQRHHIVRSLVVILAYFATGYAGLQLPFFGTSVTLVWPPSGIAIAAMVFWGWRYFPAVFIGALLVNLATSPSVPAALMIAAGNTLAAVLPALLITRLAGNYPLAQFRSMLVFLALGAVCSPAIAALLGSTTLSMVVIGNFDQFGEIWQGWFLGDLVGAIVVGPLTLRLMNRQPVSRSLQHYGELAFIVIAAVVLASAVQTTPLISKPEYLFIFVSVPLVIWGAVRYGLLGAVLINAVIVADIIVFAALGNKTFVGVGLNTGLRNLYGYVIAISVGTLFLAAGMERIAAITTRTLDGRQSEDVHRLRRTLSIIIGVIGFGVSGLASWYTYTQLVAADRSSTDQYRLAFEASLREELGGATDALIAVRTLFDVHGSISANTFDAMIAPWVNRRPGVAALEWAPHVERRARGLIEENAELRGVTNFAIRALVDGELQTSSEQDTYYPVFFVFPRSGNEKVIGFDMMSEPSRRRALETALQTGNVTLTEPLELVQANSAVVTSLAFLAVENRRDRTGPPLGVAIGVLRLTDMISRAARVARIPLNFEIHLADLKSESDKKLIYSNRLANYAIEHIQEELEKPFNPNVSNFTFGYRDWTIVLHPSEPGFGTLLYWQPWAIFVFGSTVSILLLIYLRSLNRTEKYIVNLVETRTRELEDARASAENAMNRAQQADRAKSEFIAHMSHEFRSPMTSILGYAQLASDSLEKDANTETLRSYLSTIRGAGRHVLSLIGDILDISKIEAGKLVLEENPFDLHHICEEVVSMMLVPARAQESTLELDIDPKLPRHVTGDPVRLKQVLTNLVSNAIKFTKQGKVLVVVQALDITEDAVSFRISVRDEGIGIAPNKLEAIFDAFTQADTTTTRRYGGTGLGLTICQRMVQAMGGRVQVESQEGKGSRFWFDLTLPRSTETDVARQEGQTANPDDARSEKAEAADPGAWNLLLVEDIEINRILAQKLLEAQGHTITTAADGQIALDILAGADFDAVLMDLHMPVLDGIEATRRIRAFDDPVKATIPVLALTADISNDNLENFHETGFDAYCTKPLDIAMIDAELARLIHRKFDARLARNDTPAT</sequence>
<feature type="coiled-coil region" evidence="11">
    <location>
        <begin position="652"/>
        <end position="682"/>
    </location>
</feature>
<dbReference type="SUPFAM" id="SSF47384">
    <property type="entry name" value="Homodimeric domain of signal transducing histidine kinase"/>
    <property type="match status" value="1"/>
</dbReference>
<feature type="transmembrane region" description="Helical" evidence="13">
    <location>
        <begin position="17"/>
        <end position="35"/>
    </location>
</feature>
<proteinExistence type="predicted"/>
<dbReference type="InterPro" id="IPR042240">
    <property type="entry name" value="CHASE_sf"/>
</dbReference>
<evidence type="ECO:0000259" key="15">
    <source>
        <dbReference type="PROSITE" id="PS50110"/>
    </source>
</evidence>
<feature type="transmembrane region" description="Helical" evidence="13">
    <location>
        <begin position="47"/>
        <end position="66"/>
    </location>
</feature>
<keyword evidence="17" id="KW-0418">Kinase</keyword>
<dbReference type="InterPro" id="IPR003594">
    <property type="entry name" value="HATPase_dom"/>
</dbReference>
<dbReference type="PROSITE" id="PS50839">
    <property type="entry name" value="CHASE"/>
    <property type="match status" value="1"/>
</dbReference>
<dbReference type="Gene3D" id="3.30.450.350">
    <property type="entry name" value="CHASE domain"/>
    <property type="match status" value="1"/>
</dbReference>
<dbReference type="Pfam" id="PF02518">
    <property type="entry name" value="HATPase_c"/>
    <property type="match status" value="1"/>
</dbReference>
<dbReference type="Gene3D" id="1.10.287.130">
    <property type="match status" value="1"/>
</dbReference>
<keyword evidence="6 13" id="KW-0812">Transmembrane</keyword>
<comment type="catalytic activity">
    <reaction evidence="1">
        <text>ATP + protein L-histidine = ADP + protein N-phospho-L-histidine.</text>
        <dbReference type="EC" id="2.7.13.3"/>
    </reaction>
</comment>
<evidence type="ECO:0000256" key="12">
    <source>
        <dbReference type="SAM" id="MobiDB-lite"/>
    </source>
</evidence>
<dbReference type="CDD" id="cd16922">
    <property type="entry name" value="HATPase_EvgS-ArcB-TorS-like"/>
    <property type="match status" value="1"/>
</dbReference>
<dbReference type="PRINTS" id="PR00344">
    <property type="entry name" value="BCTRLSENSOR"/>
</dbReference>
<feature type="transmembrane region" description="Helical" evidence="13">
    <location>
        <begin position="319"/>
        <end position="340"/>
    </location>
</feature>
<feature type="transmembrane region" description="Helical" evidence="13">
    <location>
        <begin position="121"/>
        <end position="148"/>
    </location>
</feature>
<evidence type="ECO:0000313" key="17">
    <source>
        <dbReference type="EMBL" id="OAZ08829.1"/>
    </source>
</evidence>
<dbReference type="Gene3D" id="3.40.50.2300">
    <property type="match status" value="1"/>
</dbReference>
<dbReference type="InterPro" id="IPR011006">
    <property type="entry name" value="CheY-like_superfamily"/>
</dbReference>
<keyword evidence="7 13" id="KW-1133">Transmembrane helix</keyword>
<dbReference type="RefSeq" id="WP_064781799.1">
    <property type="nucleotide sequence ID" value="NZ_JPVZ01000007.1"/>
</dbReference>
<evidence type="ECO:0000256" key="13">
    <source>
        <dbReference type="SAM" id="Phobius"/>
    </source>
</evidence>
<dbReference type="FunFam" id="3.30.565.10:FF:000010">
    <property type="entry name" value="Sensor histidine kinase RcsC"/>
    <property type="match status" value="1"/>
</dbReference>
<dbReference type="InterPro" id="IPR036890">
    <property type="entry name" value="HATPase_C_sf"/>
</dbReference>
<dbReference type="EMBL" id="JPVZ01000007">
    <property type="protein sequence ID" value="OAZ08829.1"/>
    <property type="molecule type" value="Genomic_DNA"/>
</dbReference>
<dbReference type="SMART" id="SM00387">
    <property type="entry name" value="HATPase_c"/>
    <property type="match status" value="1"/>
</dbReference>
<dbReference type="Gene3D" id="3.30.565.10">
    <property type="entry name" value="Histidine kinase-like ATPase, C-terminal domain"/>
    <property type="match status" value="1"/>
</dbReference>
<organism evidence="17 18">
    <name type="scientific">Thalassospira tepidiphila MCCC 1A03514</name>
    <dbReference type="NCBI Taxonomy" id="1177930"/>
    <lineage>
        <taxon>Bacteria</taxon>
        <taxon>Pseudomonadati</taxon>
        <taxon>Pseudomonadota</taxon>
        <taxon>Alphaproteobacteria</taxon>
        <taxon>Rhodospirillales</taxon>
        <taxon>Thalassospiraceae</taxon>
        <taxon>Thalassospira</taxon>
    </lineage>
</organism>
<dbReference type="PROSITE" id="PS50110">
    <property type="entry name" value="RESPONSE_REGULATORY"/>
    <property type="match status" value="1"/>
</dbReference>
<evidence type="ECO:0000256" key="5">
    <source>
        <dbReference type="ARBA" id="ARBA00022553"/>
    </source>
</evidence>
<dbReference type="GO" id="GO:0005886">
    <property type="term" value="C:plasma membrane"/>
    <property type="evidence" value="ECO:0007669"/>
    <property type="project" value="UniProtKB-SubCell"/>
</dbReference>
<dbReference type="InterPro" id="IPR006189">
    <property type="entry name" value="CHASE_dom"/>
</dbReference>
<dbReference type="Pfam" id="PF00072">
    <property type="entry name" value="Response_reg"/>
    <property type="match status" value="1"/>
</dbReference>
<dbReference type="SUPFAM" id="SSF52172">
    <property type="entry name" value="CheY-like"/>
    <property type="match status" value="1"/>
</dbReference>
<dbReference type="InterPro" id="IPR007895">
    <property type="entry name" value="MASE1"/>
</dbReference>
<dbReference type="EC" id="2.7.13.3" evidence="3"/>
<evidence type="ECO:0000256" key="11">
    <source>
        <dbReference type="SAM" id="Coils"/>
    </source>
</evidence>
<feature type="transmembrane region" description="Helical" evidence="13">
    <location>
        <begin position="160"/>
        <end position="180"/>
    </location>
</feature>
<dbReference type="PANTHER" id="PTHR45339">
    <property type="entry name" value="HYBRID SIGNAL TRANSDUCTION HISTIDINE KINASE J"/>
    <property type="match status" value="1"/>
</dbReference>
<dbReference type="AlphaFoldDB" id="A0A853KY77"/>
<evidence type="ECO:0000256" key="2">
    <source>
        <dbReference type="ARBA" id="ARBA00004651"/>
    </source>
</evidence>
<dbReference type="InterPro" id="IPR003661">
    <property type="entry name" value="HisK_dim/P_dom"/>
</dbReference>
<feature type="transmembrane region" description="Helical" evidence="13">
    <location>
        <begin position="276"/>
        <end position="298"/>
    </location>
</feature>
<feature type="compositionally biased region" description="Basic and acidic residues" evidence="12">
    <location>
        <begin position="931"/>
        <end position="940"/>
    </location>
</feature>
<evidence type="ECO:0000256" key="8">
    <source>
        <dbReference type="ARBA" id="ARBA00023012"/>
    </source>
</evidence>
<feature type="transmembrane region" description="Helical" evidence="13">
    <location>
        <begin position="244"/>
        <end position="264"/>
    </location>
</feature>
<dbReference type="SMART" id="SM00388">
    <property type="entry name" value="HisKA"/>
    <property type="match status" value="1"/>
</dbReference>
<feature type="domain" description="CHASE" evidence="16">
    <location>
        <begin position="382"/>
        <end position="607"/>
    </location>
</feature>
<evidence type="ECO:0000256" key="9">
    <source>
        <dbReference type="ARBA" id="ARBA00023136"/>
    </source>
</evidence>
<feature type="transmembrane region" description="Helical" evidence="13">
    <location>
        <begin position="221"/>
        <end position="239"/>
    </location>
</feature>
<dbReference type="Proteomes" id="UP000094009">
    <property type="component" value="Unassembled WGS sequence"/>
</dbReference>
<feature type="region of interest" description="Disordered" evidence="12">
    <location>
        <begin position="918"/>
        <end position="940"/>
    </location>
</feature>
<dbReference type="PANTHER" id="PTHR45339:SF5">
    <property type="entry name" value="HISTIDINE KINASE"/>
    <property type="match status" value="1"/>
</dbReference>
<dbReference type="InterPro" id="IPR005467">
    <property type="entry name" value="His_kinase_dom"/>
</dbReference>
<evidence type="ECO:0000256" key="6">
    <source>
        <dbReference type="ARBA" id="ARBA00022692"/>
    </source>
</evidence>
<dbReference type="PROSITE" id="PS50109">
    <property type="entry name" value="HIS_KIN"/>
    <property type="match status" value="1"/>
</dbReference>
<dbReference type="SMART" id="SM01079">
    <property type="entry name" value="CHASE"/>
    <property type="match status" value="1"/>
</dbReference>
<evidence type="ECO:0000256" key="7">
    <source>
        <dbReference type="ARBA" id="ARBA00022989"/>
    </source>
</evidence>
<dbReference type="GO" id="GO:0000155">
    <property type="term" value="F:phosphorelay sensor kinase activity"/>
    <property type="evidence" value="ECO:0007669"/>
    <property type="project" value="InterPro"/>
</dbReference>
<evidence type="ECO:0000256" key="3">
    <source>
        <dbReference type="ARBA" id="ARBA00012438"/>
    </source>
</evidence>
<accession>A0A853KY77</accession>
<protein>
    <recommendedName>
        <fullName evidence="3">histidine kinase</fullName>
        <ecNumber evidence="3">2.7.13.3</ecNumber>
    </recommendedName>
</protein>
<evidence type="ECO:0000259" key="16">
    <source>
        <dbReference type="PROSITE" id="PS50839"/>
    </source>
</evidence>
<evidence type="ECO:0000313" key="18">
    <source>
        <dbReference type="Proteomes" id="UP000094009"/>
    </source>
</evidence>
<dbReference type="InterPro" id="IPR036097">
    <property type="entry name" value="HisK_dim/P_sf"/>
</dbReference>
<feature type="transmembrane region" description="Helical" evidence="13">
    <location>
        <begin position="192"/>
        <end position="209"/>
    </location>
</feature>
<dbReference type="Pfam" id="PF00512">
    <property type="entry name" value="HisKA"/>
    <property type="match status" value="1"/>
</dbReference>
<feature type="domain" description="Response regulatory" evidence="15">
    <location>
        <begin position="947"/>
        <end position="1065"/>
    </location>
</feature>
<dbReference type="Pfam" id="PF05231">
    <property type="entry name" value="MASE1"/>
    <property type="match status" value="1"/>
</dbReference>
<keyword evidence="5 10" id="KW-0597">Phosphoprotein</keyword>
<keyword evidence="8" id="KW-0902">Two-component regulatory system</keyword>
<reference evidence="17 18" key="1">
    <citation type="submission" date="2014-07" db="EMBL/GenBank/DDBJ databases">
        <title>Draft genome sequence of Thalassospira tepidiphila 1-1B.</title>
        <authorList>
            <person name="Lai Q."/>
            <person name="Shao Z."/>
        </authorList>
    </citation>
    <scope>NUCLEOTIDE SEQUENCE [LARGE SCALE GENOMIC DNA]</scope>
    <source>
        <strain evidence="17 18">MCCC 1A03514</strain>
    </source>
</reference>
<dbReference type="InterPro" id="IPR001789">
    <property type="entry name" value="Sig_transdc_resp-reg_receiver"/>
</dbReference>
<feature type="modified residue" description="4-aspartylphosphate" evidence="10">
    <location>
        <position position="996"/>
    </location>
</feature>
<keyword evidence="17" id="KW-0808">Transferase</keyword>
<dbReference type="CDD" id="cd00082">
    <property type="entry name" value="HisKA"/>
    <property type="match status" value="1"/>
</dbReference>
<feature type="transmembrane region" description="Helical" evidence="13">
    <location>
        <begin position="86"/>
        <end position="109"/>
    </location>
</feature>
<comment type="subcellular location">
    <subcellularLocation>
        <location evidence="2">Cell membrane</location>
        <topology evidence="2">Multi-pass membrane protein</topology>
    </subcellularLocation>
</comment>
<dbReference type="SMART" id="SM00448">
    <property type="entry name" value="REC"/>
    <property type="match status" value="1"/>
</dbReference>
<gene>
    <name evidence="17" type="ORF">TH4_15785</name>
</gene>
<keyword evidence="9 13" id="KW-0472">Membrane</keyword>
<feature type="transmembrane region" description="Helical" evidence="13">
    <location>
        <begin position="619"/>
        <end position="641"/>
    </location>
</feature>
<comment type="caution">
    <text evidence="17">The sequence shown here is derived from an EMBL/GenBank/DDBJ whole genome shotgun (WGS) entry which is preliminary data.</text>
</comment>
<keyword evidence="4" id="KW-1003">Cell membrane</keyword>
<name>A0A853KY77_9PROT</name>
<dbReference type="InterPro" id="IPR004358">
    <property type="entry name" value="Sig_transdc_His_kin-like_C"/>
</dbReference>
<dbReference type="SUPFAM" id="SSF55874">
    <property type="entry name" value="ATPase domain of HSP90 chaperone/DNA topoisomerase II/histidine kinase"/>
    <property type="match status" value="1"/>
</dbReference>